<evidence type="ECO:0000313" key="2">
    <source>
        <dbReference type="EMBL" id="KPM39907.1"/>
    </source>
</evidence>
<feature type="region of interest" description="Disordered" evidence="1">
    <location>
        <begin position="139"/>
        <end position="162"/>
    </location>
</feature>
<protein>
    <submittedName>
        <fullName evidence="2">Uncharacterized protein</fullName>
    </submittedName>
</protein>
<feature type="compositionally biased region" description="Basic and acidic residues" evidence="1">
    <location>
        <begin position="277"/>
        <end position="286"/>
    </location>
</feature>
<gene>
    <name evidence="2" type="ORF">AK830_g6644</name>
</gene>
<keyword evidence="3" id="KW-1185">Reference proteome</keyword>
<name>A0A0P7BBW7_9HYPO</name>
<organism evidence="2 3">
    <name type="scientific">Neonectria ditissima</name>
    <dbReference type="NCBI Taxonomy" id="78410"/>
    <lineage>
        <taxon>Eukaryota</taxon>
        <taxon>Fungi</taxon>
        <taxon>Dikarya</taxon>
        <taxon>Ascomycota</taxon>
        <taxon>Pezizomycotina</taxon>
        <taxon>Sordariomycetes</taxon>
        <taxon>Hypocreomycetidae</taxon>
        <taxon>Hypocreales</taxon>
        <taxon>Nectriaceae</taxon>
        <taxon>Neonectria</taxon>
    </lineage>
</organism>
<feature type="compositionally biased region" description="Basic and acidic residues" evidence="1">
    <location>
        <begin position="37"/>
        <end position="65"/>
    </location>
</feature>
<feature type="region of interest" description="Disordered" evidence="1">
    <location>
        <begin position="264"/>
        <end position="286"/>
    </location>
</feature>
<dbReference type="EMBL" id="LKCW01000095">
    <property type="protein sequence ID" value="KPM39907.1"/>
    <property type="molecule type" value="Genomic_DNA"/>
</dbReference>
<dbReference type="Proteomes" id="UP000050424">
    <property type="component" value="Unassembled WGS sequence"/>
</dbReference>
<proteinExistence type="predicted"/>
<dbReference type="AlphaFoldDB" id="A0A0P7BBW7"/>
<feature type="region of interest" description="Disordered" evidence="1">
    <location>
        <begin position="31"/>
        <end position="77"/>
    </location>
</feature>
<comment type="caution">
    <text evidence="2">The sequence shown here is derived from an EMBL/GenBank/DDBJ whole genome shotgun (WGS) entry which is preliminary data.</text>
</comment>
<feature type="region of interest" description="Disordered" evidence="1">
    <location>
        <begin position="313"/>
        <end position="370"/>
    </location>
</feature>
<feature type="compositionally biased region" description="Basic and acidic residues" evidence="1">
    <location>
        <begin position="322"/>
        <end position="351"/>
    </location>
</feature>
<feature type="compositionally biased region" description="Polar residues" evidence="1">
    <location>
        <begin position="359"/>
        <end position="370"/>
    </location>
</feature>
<accession>A0A0P7BBW7</accession>
<reference evidence="2 3" key="1">
    <citation type="submission" date="2015-09" db="EMBL/GenBank/DDBJ databases">
        <title>Draft genome of a European isolate of the apple canker pathogen Neonectria ditissima.</title>
        <authorList>
            <person name="Gomez-Cortecero A."/>
            <person name="Harrison R.J."/>
            <person name="Armitage A.D."/>
        </authorList>
    </citation>
    <scope>NUCLEOTIDE SEQUENCE [LARGE SCALE GENOMIC DNA]</scope>
    <source>
        <strain evidence="2 3">R09/05</strain>
    </source>
</reference>
<sequence length="370" mass="41929">MSEEQPRRSNRNNLGVPPEFLRDKFELITRKRSSKAVKNDKADSPDKTDSSDKTDSPEPKTKEGSAPRSTPRKRNWLTRTLNRVSECQICGVEFTPELKSRYSQWLVWRICAACYDKYGKANCRMRGDALDAKVKERGAEMKEKRAKEKRAKGKNDLLGDHEDEDTEMGYGLPDIPDSCLFASNEYFRFHPLPEVPVDQSNADFGPVPGFPIPPLPQQPGDQYLAELEPIVSLKHPQAPLSIEEQYRLALTPDPSDLVSQFPPIPNNETVGSPAVESKQESMEEPFDEQRHALENLKFYENLKAVRDWLNENADDQVPNTEQHFDHMDMDDPNKSADEEHSPFEDSMEVDKSGFAGELQGSSQTSKSGDK</sequence>
<evidence type="ECO:0000313" key="3">
    <source>
        <dbReference type="Proteomes" id="UP000050424"/>
    </source>
</evidence>
<evidence type="ECO:0000256" key="1">
    <source>
        <dbReference type="SAM" id="MobiDB-lite"/>
    </source>
</evidence>